<accession>A0A1C3NWG8</accession>
<protein>
    <recommendedName>
        <fullName evidence="1">DUF6884 domain-containing protein</fullName>
    </recommendedName>
</protein>
<reference evidence="3" key="1">
    <citation type="submission" date="2016-02" db="EMBL/GenBank/DDBJ databases">
        <authorList>
            <person name="Wibberg D."/>
        </authorList>
    </citation>
    <scope>NUCLEOTIDE SEQUENCE [LARGE SCALE GENOMIC DNA]</scope>
</reference>
<gene>
    <name evidence="2" type="ORF">FDG2_1864</name>
</gene>
<dbReference type="InterPro" id="IPR049251">
    <property type="entry name" value="DUF6884"/>
</dbReference>
<name>A0A1C3NWG8_9ACTN</name>
<keyword evidence="3" id="KW-1185">Reference proteome</keyword>
<organism evidence="2 3">
    <name type="scientific">Candidatus Protofrankia californiensis</name>
    <dbReference type="NCBI Taxonomy" id="1839754"/>
    <lineage>
        <taxon>Bacteria</taxon>
        <taxon>Bacillati</taxon>
        <taxon>Actinomycetota</taxon>
        <taxon>Actinomycetes</taxon>
        <taxon>Frankiales</taxon>
        <taxon>Frankiaceae</taxon>
        <taxon>Protofrankia</taxon>
    </lineage>
</organism>
<sequence>MIEYAETLDIVVVNPRQAAEELARLREDLHGLTVEIHAGTAYVEPLRAPLRELGARLSVPLGHLRQGEQLVRYGTAPVEGQSAGADGQQLPAEVAALVAALTDMARPRTPAAFLAGDRHELNQPELYTPGGSTTWARPIRLRASVDPSRPA</sequence>
<evidence type="ECO:0000313" key="2">
    <source>
        <dbReference type="EMBL" id="SBW21007.1"/>
    </source>
</evidence>
<dbReference type="Pfam" id="PF21818">
    <property type="entry name" value="DUF6884"/>
    <property type="match status" value="1"/>
</dbReference>
<evidence type="ECO:0000259" key="1">
    <source>
        <dbReference type="Pfam" id="PF21818"/>
    </source>
</evidence>
<proteinExistence type="predicted"/>
<dbReference type="EMBL" id="FLUV01000788">
    <property type="protein sequence ID" value="SBW21007.1"/>
    <property type="molecule type" value="Genomic_DNA"/>
</dbReference>
<dbReference type="AlphaFoldDB" id="A0A1C3NWG8"/>
<dbReference type="Proteomes" id="UP000199013">
    <property type="component" value="Unassembled WGS sequence"/>
</dbReference>
<evidence type="ECO:0000313" key="3">
    <source>
        <dbReference type="Proteomes" id="UP000199013"/>
    </source>
</evidence>
<feature type="domain" description="DUF6884" evidence="1">
    <location>
        <begin position="19"/>
        <end position="71"/>
    </location>
</feature>